<dbReference type="Proteomes" id="UP000805841">
    <property type="component" value="Unassembled WGS sequence"/>
</dbReference>
<dbReference type="PROSITE" id="PS51257">
    <property type="entry name" value="PROKAR_LIPOPROTEIN"/>
    <property type="match status" value="1"/>
</dbReference>
<comment type="caution">
    <text evidence="3">The sequence shown here is derived from an EMBL/GenBank/DDBJ whole genome shotgun (WGS) entry which is preliminary data.</text>
</comment>
<feature type="compositionally biased region" description="Basic and acidic residues" evidence="1">
    <location>
        <begin position="77"/>
        <end position="90"/>
    </location>
</feature>
<sequence>MTETQLKWLGYGGALLLACALGFAAAWLWQANAYKAKLAAQDAAHQSDLTTIANAAAAQSRTALEKQQQAEQALADLDTKRTKEKADALA</sequence>
<dbReference type="EMBL" id="JAAOCA010000093">
    <property type="protein sequence ID" value="MBD1602479.1"/>
    <property type="molecule type" value="Genomic_DNA"/>
</dbReference>
<reference evidence="3 4" key="1">
    <citation type="journal article" date="2020" name="Insects">
        <title>Bacteria Belonging to Pseudomonas typographi sp. nov. from the Bark Beetle Ips typographus Have Genomic Potential to Aid in the Host Ecology.</title>
        <authorList>
            <person name="Peral-Aranega E."/>
            <person name="Saati-Santamaria Z."/>
            <person name="Kolarik M."/>
            <person name="Rivas R."/>
            <person name="Garcia-Fraile P."/>
        </authorList>
    </citation>
    <scope>NUCLEOTIDE SEQUENCE [LARGE SCALE GENOMIC DNA]</scope>
    <source>
        <strain evidence="3 4">CA3A</strain>
    </source>
</reference>
<accession>A0ABR7ZA91</accession>
<proteinExistence type="predicted"/>
<keyword evidence="4" id="KW-1185">Reference proteome</keyword>
<evidence type="ECO:0000313" key="4">
    <source>
        <dbReference type="Proteomes" id="UP000805841"/>
    </source>
</evidence>
<feature type="non-terminal residue" evidence="3">
    <location>
        <position position="90"/>
    </location>
</feature>
<protein>
    <submittedName>
        <fullName evidence="3">Lysis protein</fullName>
    </submittedName>
</protein>
<keyword evidence="2" id="KW-0812">Transmembrane</keyword>
<feature type="transmembrane region" description="Helical" evidence="2">
    <location>
        <begin position="6"/>
        <end position="29"/>
    </location>
</feature>
<name>A0ABR7ZA91_9PSED</name>
<feature type="region of interest" description="Disordered" evidence="1">
    <location>
        <begin position="69"/>
        <end position="90"/>
    </location>
</feature>
<evidence type="ECO:0000256" key="2">
    <source>
        <dbReference type="SAM" id="Phobius"/>
    </source>
</evidence>
<gene>
    <name evidence="3" type="ORF">HAQ05_27820</name>
</gene>
<keyword evidence="2" id="KW-0472">Membrane</keyword>
<organism evidence="3 4">
    <name type="scientific">Pseudomonas typographi</name>
    <dbReference type="NCBI Taxonomy" id="2715964"/>
    <lineage>
        <taxon>Bacteria</taxon>
        <taxon>Pseudomonadati</taxon>
        <taxon>Pseudomonadota</taxon>
        <taxon>Gammaproteobacteria</taxon>
        <taxon>Pseudomonadales</taxon>
        <taxon>Pseudomonadaceae</taxon>
        <taxon>Pseudomonas</taxon>
    </lineage>
</organism>
<evidence type="ECO:0000313" key="3">
    <source>
        <dbReference type="EMBL" id="MBD1602479.1"/>
    </source>
</evidence>
<evidence type="ECO:0000256" key="1">
    <source>
        <dbReference type="SAM" id="MobiDB-lite"/>
    </source>
</evidence>
<keyword evidence="2" id="KW-1133">Transmembrane helix</keyword>